<dbReference type="GO" id="GO:0005886">
    <property type="term" value="C:plasma membrane"/>
    <property type="evidence" value="ECO:0007669"/>
    <property type="project" value="TreeGrafter"/>
</dbReference>
<dbReference type="Pfam" id="PF21118">
    <property type="entry name" value="DosC_2nd"/>
    <property type="match status" value="1"/>
</dbReference>
<dbReference type="PANTHER" id="PTHR45138:SF9">
    <property type="entry name" value="DIGUANYLATE CYCLASE DGCM-RELATED"/>
    <property type="match status" value="1"/>
</dbReference>
<dbReference type="Proteomes" id="UP000188604">
    <property type="component" value="Chromosome"/>
</dbReference>
<dbReference type="PANTHER" id="PTHR45138">
    <property type="entry name" value="REGULATORY COMPONENTS OF SENSORY TRANSDUCTION SYSTEM"/>
    <property type="match status" value="1"/>
</dbReference>
<protein>
    <recommendedName>
        <fullName evidence="1">diguanylate cyclase</fullName>
        <ecNumber evidence="1">2.7.7.65</ecNumber>
    </recommendedName>
</protein>
<organism evidence="4 5">
    <name type="scientific">Neoasaia chiangmaiensis</name>
    <dbReference type="NCBI Taxonomy" id="320497"/>
    <lineage>
        <taxon>Bacteria</taxon>
        <taxon>Pseudomonadati</taxon>
        <taxon>Pseudomonadota</taxon>
        <taxon>Alphaproteobacteria</taxon>
        <taxon>Acetobacterales</taxon>
        <taxon>Acetobacteraceae</taxon>
        <taxon>Neoasaia</taxon>
    </lineage>
</organism>
<dbReference type="InterPro" id="IPR000160">
    <property type="entry name" value="GGDEF_dom"/>
</dbReference>
<dbReference type="InterPro" id="IPR048442">
    <property type="entry name" value="DosC_2nd"/>
</dbReference>
<dbReference type="NCBIfam" id="TIGR00254">
    <property type="entry name" value="GGDEF"/>
    <property type="match status" value="1"/>
</dbReference>
<keyword evidence="5" id="KW-1185">Reference proteome</keyword>
<accession>A0A1U9KU74</accession>
<feature type="domain" description="GGDEF" evidence="3">
    <location>
        <begin position="212"/>
        <end position="343"/>
    </location>
</feature>
<dbReference type="InterPro" id="IPR050469">
    <property type="entry name" value="Diguanylate_Cyclase"/>
</dbReference>
<dbReference type="Gene3D" id="3.30.70.270">
    <property type="match status" value="1"/>
</dbReference>
<comment type="catalytic activity">
    <reaction evidence="2">
        <text>2 GTP = 3',3'-c-di-GMP + 2 diphosphate</text>
        <dbReference type="Rhea" id="RHEA:24898"/>
        <dbReference type="ChEBI" id="CHEBI:33019"/>
        <dbReference type="ChEBI" id="CHEBI:37565"/>
        <dbReference type="ChEBI" id="CHEBI:58805"/>
        <dbReference type="EC" id="2.7.7.65"/>
    </reaction>
</comment>
<dbReference type="AlphaFoldDB" id="A0A1U9KU74"/>
<reference evidence="4 5" key="1">
    <citation type="submission" date="2016-03" db="EMBL/GenBank/DDBJ databases">
        <title>Acetic acid bacteria sequencing.</title>
        <authorList>
            <person name="Brandt J."/>
            <person name="Jakob F."/>
            <person name="Vogel R.F."/>
        </authorList>
    </citation>
    <scope>NUCLEOTIDE SEQUENCE [LARGE SCALE GENOMIC DNA]</scope>
    <source>
        <strain evidence="4 5">NBRC 101099</strain>
    </source>
</reference>
<name>A0A1U9KU74_9PROT</name>
<evidence type="ECO:0000313" key="5">
    <source>
        <dbReference type="Proteomes" id="UP000188604"/>
    </source>
</evidence>
<gene>
    <name evidence="4" type="ORF">A0U93_08230</name>
</gene>
<dbReference type="InterPro" id="IPR029787">
    <property type="entry name" value="Nucleotide_cyclase"/>
</dbReference>
<dbReference type="SMART" id="SM00267">
    <property type="entry name" value="GGDEF"/>
    <property type="match status" value="1"/>
</dbReference>
<dbReference type="EC" id="2.7.7.65" evidence="1"/>
<dbReference type="Pfam" id="PF00990">
    <property type="entry name" value="GGDEF"/>
    <property type="match status" value="1"/>
</dbReference>
<dbReference type="KEGG" id="nch:A0U93_08230"/>
<dbReference type="CDD" id="cd01949">
    <property type="entry name" value="GGDEF"/>
    <property type="match status" value="1"/>
</dbReference>
<evidence type="ECO:0000313" key="4">
    <source>
        <dbReference type="EMBL" id="AQS89396.1"/>
    </source>
</evidence>
<dbReference type="SUPFAM" id="SSF55073">
    <property type="entry name" value="Nucleotide cyclase"/>
    <property type="match status" value="1"/>
</dbReference>
<sequence>MLHGARLLKYELRHHLFARQLPPQTLSAAIDYTETMMDLAIEVMSQEYVLDLTKEIEDDEAYRLITLSQDVALERETQRGALLEWGQKAVLGIFGAATGPIQSLENAPFGLWLNHKGSLLFPANAGLRQIQSNVRHIDRTLLPGITAETPPSLDKVKDLQAALDEIRFLLDELFRKHEALENGRDPLTRVLSRRFLPSILGREVTSAFHRNTPFSLLLLDIDHFKTINDRFGHTSGDTVLRHIAELVVTCSRGNDFVFRYGGEEFLIALVETSGHDAELTAERLRARIEESPILGLGDAPVRVTASIGVATFDGHPDYTHLIEDADRALYRAKSLGRNRWATA</sequence>
<evidence type="ECO:0000256" key="2">
    <source>
        <dbReference type="ARBA" id="ARBA00034247"/>
    </source>
</evidence>
<evidence type="ECO:0000256" key="1">
    <source>
        <dbReference type="ARBA" id="ARBA00012528"/>
    </source>
</evidence>
<dbReference type="GO" id="GO:0043709">
    <property type="term" value="P:cell adhesion involved in single-species biofilm formation"/>
    <property type="evidence" value="ECO:0007669"/>
    <property type="project" value="TreeGrafter"/>
</dbReference>
<dbReference type="GO" id="GO:0052621">
    <property type="term" value="F:diguanylate cyclase activity"/>
    <property type="evidence" value="ECO:0007669"/>
    <property type="project" value="UniProtKB-EC"/>
</dbReference>
<proteinExistence type="predicted"/>
<dbReference type="PROSITE" id="PS50887">
    <property type="entry name" value="GGDEF"/>
    <property type="match status" value="1"/>
</dbReference>
<dbReference type="FunFam" id="3.30.70.270:FF:000001">
    <property type="entry name" value="Diguanylate cyclase domain protein"/>
    <property type="match status" value="1"/>
</dbReference>
<dbReference type="STRING" id="320497.A0U93_08230"/>
<dbReference type="InterPro" id="IPR043128">
    <property type="entry name" value="Rev_trsase/Diguanyl_cyclase"/>
</dbReference>
<dbReference type="EMBL" id="CP014691">
    <property type="protein sequence ID" value="AQS89396.1"/>
    <property type="molecule type" value="Genomic_DNA"/>
</dbReference>
<dbReference type="GO" id="GO:1902201">
    <property type="term" value="P:negative regulation of bacterial-type flagellum-dependent cell motility"/>
    <property type="evidence" value="ECO:0007669"/>
    <property type="project" value="TreeGrafter"/>
</dbReference>
<evidence type="ECO:0000259" key="3">
    <source>
        <dbReference type="PROSITE" id="PS50887"/>
    </source>
</evidence>